<comment type="caution">
    <text evidence="1">The sequence shown here is derived from an EMBL/GenBank/DDBJ whole genome shotgun (WGS) entry which is preliminary data.</text>
</comment>
<keyword evidence="2" id="KW-1185">Reference proteome</keyword>
<evidence type="ECO:0000313" key="1">
    <source>
        <dbReference type="EMBL" id="GKX29439.1"/>
    </source>
</evidence>
<reference evidence="1" key="1">
    <citation type="submission" date="2022-06" db="EMBL/GenBank/DDBJ databases">
        <title>Vallitalea longa sp. nov., an anaerobic bacterium isolated from marine sediment.</title>
        <authorList>
            <person name="Hirano S."/>
            <person name="Terahara T."/>
            <person name="Mori K."/>
            <person name="Hamada M."/>
            <person name="Matsumoto R."/>
            <person name="Kobayashi T."/>
        </authorList>
    </citation>
    <scope>NUCLEOTIDE SEQUENCE</scope>
    <source>
        <strain evidence="1">SH18-1</strain>
    </source>
</reference>
<name>A0A9W5YCJ8_9FIRM</name>
<sequence length="62" mass="7449">MKQDSSTECWNQVAMDTWVEKAQKNDFRLYYIMPYTLQKIGDVQGKKFLIWVVVKVDILELY</sequence>
<dbReference type="EMBL" id="BRLB01000004">
    <property type="protein sequence ID" value="GKX29439.1"/>
    <property type="molecule type" value="Genomic_DNA"/>
</dbReference>
<dbReference type="AlphaFoldDB" id="A0A9W5YCJ8"/>
<evidence type="ECO:0000313" key="2">
    <source>
        <dbReference type="Proteomes" id="UP001144256"/>
    </source>
</evidence>
<dbReference type="RefSeq" id="WP_281814927.1">
    <property type="nucleotide sequence ID" value="NZ_BRLB01000004.1"/>
</dbReference>
<organism evidence="1 2">
    <name type="scientific">Vallitalea longa</name>
    <dbReference type="NCBI Taxonomy" id="2936439"/>
    <lineage>
        <taxon>Bacteria</taxon>
        <taxon>Bacillati</taxon>
        <taxon>Bacillota</taxon>
        <taxon>Clostridia</taxon>
        <taxon>Lachnospirales</taxon>
        <taxon>Vallitaleaceae</taxon>
        <taxon>Vallitalea</taxon>
    </lineage>
</organism>
<dbReference type="Proteomes" id="UP001144256">
    <property type="component" value="Unassembled WGS sequence"/>
</dbReference>
<proteinExistence type="predicted"/>
<gene>
    <name evidence="1" type="ORF">SH1V18_19190</name>
</gene>
<protein>
    <submittedName>
        <fullName evidence="1">Uncharacterized protein</fullName>
    </submittedName>
</protein>
<accession>A0A9W5YCJ8</accession>